<dbReference type="Proteomes" id="UP000679179">
    <property type="component" value="Unassembled WGS sequence"/>
</dbReference>
<protein>
    <recommendedName>
        <fullName evidence="9">ABC transmembrane type-1 domain-containing protein</fullName>
    </recommendedName>
</protein>
<dbReference type="SUPFAM" id="SSF161098">
    <property type="entry name" value="MetI-like"/>
    <property type="match status" value="2"/>
</dbReference>
<dbReference type="InterPro" id="IPR000515">
    <property type="entry name" value="MetI-like"/>
</dbReference>
<comment type="caution">
    <text evidence="10">The sequence shown here is derived from an EMBL/GenBank/DDBJ whole genome shotgun (WGS) entry which is preliminary data.</text>
</comment>
<name>A0A919S1F6_9CLOT</name>
<evidence type="ECO:0000256" key="2">
    <source>
        <dbReference type="ARBA" id="ARBA00022448"/>
    </source>
</evidence>
<evidence type="ECO:0000256" key="8">
    <source>
        <dbReference type="RuleBase" id="RU363032"/>
    </source>
</evidence>
<feature type="transmembrane region" description="Helical" evidence="8">
    <location>
        <begin position="18"/>
        <end position="38"/>
    </location>
</feature>
<feature type="transmembrane region" description="Helical" evidence="8">
    <location>
        <begin position="59"/>
        <end position="81"/>
    </location>
</feature>
<keyword evidence="5 8" id="KW-0812">Transmembrane</keyword>
<accession>A0A919S1F6</accession>
<comment type="subcellular location">
    <subcellularLocation>
        <location evidence="1">Cell inner membrane</location>
        <topology evidence="1">Multi-pass membrane protein</topology>
    </subcellularLocation>
    <subcellularLocation>
        <location evidence="8">Cell membrane</location>
        <topology evidence="8">Multi-pass membrane protein</topology>
    </subcellularLocation>
</comment>
<evidence type="ECO:0000256" key="6">
    <source>
        <dbReference type="ARBA" id="ARBA00022989"/>
    </source>
</evidence>
<dbReference type="Pfam" id="PF00528">
    <property type="entry name" value="BPD_transp_1"/>
    <property type="match status" value="2"/>
</dbReference>
<evidence type="ECO:0000256" key="3">
    <source>
        <dbReference type="ARBA" id="ARBA00022475"/>
    </source>
</evidence>
<keyword evidence="7 8" id="KW-0472">Membrane</keyword>
<gene>
    <name evidence="10" type="ORF">CPJCM30710_15190</name>
</gene>
<dbReference type="PANTHER" id="PTHR43357">
    <property type="entry name" value="INNER MEMBRANE ABC TRANSPORTER PERMEASE PROTEIN YDCV"/>
    <property type="match status" value="1"/>
</dbReference>
<dbReference type="PANTHER" id="PTHR43357:SF3">
    <property type="entry name" value="FE(3+)-TRANSPORT SYSTEM PERMEASE PROTEIN FBPB 2"/>
    <property type="match status" value="1"/>
</dbReference>
<dbReference type="AlphaFoldDB" id="A0A919S1F6"/>
<keyword evidence="11" id="KW-1185">Reference proteome</keyword>
<feature type="transmembrane region" description="Helical" evidence="8">
    <location>
        <begin position="245"/>
        <end position="264"/>
    </location>
</feature>
<dbReference type="Gene3D" id="1.10.3720.10">
    <property type="entry name" value="MetI-like"/>
    <property type="match status" value="2"/>
</dbReference>
<dbReference type="InterPro" id="IPR035906">
    <property type="entry name" value="MetI-like_sf"/>
</dbReference>
<proteinExistence type="inferred from homology"/>
<reference evidence="10" key="1">
    <citation type="submission" date="2021-03" db="EMBL/GenBank/DDBJ databases">
        <title>Taxonomic study of Clostridium polyendosporum from meadow-gley soil under rice.</title>
        <authorList>
            <person name="Kobayashi H."/>
            <person name="Tanizawa Y."/>
            <person name="Yagura M."/>
        </authorList>
    </citation>
    <scope>NUCLEOTIDE SEQUENCE</scope>
    <source>
        <strain evidence="10">JCM 30710</strain>
    </source>
</reference>
<feature type="domain" description="ABC transmembrane type-1" evidence="9">
    <location>
        <begin position="204"/>
        <end position="410"/>
    </location>
</feature>
<keyword evidence="4" id="KW-0997">Cell inner membrane</keyword>
<feature type="transmembrane region" description="Helical" evidence="8">
    <location>
        <begin position="160"/>
        <end position="180"/>
    </location>
</feature>
<dbReference type="GO" id="GO:0005886">
    <property type="term" value="C:plasma membrane"/>
    <property type="evidence" value="ECO:0007669"/>
    <property type="project" value="UniProtKB-SubCell"/>
</dbReference>
<dbReference type="EMBL" id="BOPZ01000010">
    <property type="protein sequence ID" value="GIM28853.1"/>
    <property type="molecule type" value="Genomic_DNA"/>
</dbReference>
<feature type="domain" description="ABC transmembrane type-1" evidence="9">
    <location>
        <begin position="1"/>
        <end position="133"/>
    </location>
</feature>
<sequence length="419" mass="47124">MKINIDAKYFDIMSIKGAVFIFTIFLFPYVYMITRSFLEKQSAALIENARLLGRGSIDIFIHVILPVSRGAIVGGTSLVLLEVLNDYGVVSYFGVQTFSTAIFKTWFSMGDTGTAVKLASILMSAVFIILIVEKWLRGRKKYSYTTAKVRSIVRIELKGIKAVGAFFYCFTILSMGFIIPLMQLSHWSILTYKKILNVKFIGLMFNSIWLAVAASVLIIGMSVVIANYCRMNNKWTAKVFSKISILGYSIPGAVIAIGVILFFISIDRKMLWLYKAIDPSSKTLVLSTSIFMLIFAYTIRFLAIGYQSIESGFDKIGMRFFEASRTLGNSVTKTFFKVDLPMMKPALISGFALVFVDIVKELPLTLILRPFNFNTLATKTYEYASDEMIHEASIPALIIILVSIISVYLLYRIGDKEKK</sequence>
<evidence type="ECO:0000256" key="7">
    <source>
        <dbReference type="ARBA" id="ARBA00023136"/>
    </source>
</evidence>
<comment type="similarity">
    <text evidence="8">Belongs to the binding-protein-dependent transport system permease family.</text>
</comment>
<dbReference type="CDD" id="cd06261">
    <property type="entry name" value="TM_PBP2"/>
    <property type="match status" value="2"/>
</dbReference>
<evidence type="ECO:0000256" key="1">
    <source>
        <dbReference type="ARBA" id="ARBA00004429"/>
    </source>
</evidence>
<feature type="transmembrane region" description="Helical" evidence="8">
    <location>
        <begin position="284"/>
        <end position="303"/>
    </location>
</feature>
<keyword evidence="3" id="KW-1003">Cell membrane</keyword>
<feature type="transmembrane region" description="Helical" evidence="8">
    <location>
        <begin position="200"/>
        <end position="225"/>
    </location>
</feature>
<keyword evidence="6 8" id="KW-1133">Transmembrane helix</keyword>
<dbReference type="PROSITE" id="PS50928">
    <property type="entry name" value="ABC_TM1"/>
    <property type="match status" value="2"/>
</dbReference>
<feature type="transmembrane region" description="Helical" evidence="8">
    <location>
        <begin position="388"/>
        <end position="411"/>
    </location>
</feature>
<dbReference type="GO" id="GO:0055085">
    <property type="term" value="P:transmembrane transport"/>
    <property type="evidence" value="ECO:0007669"/>
    <property type="project" value="InterPro"/>
</dbReference>
<feature type="transmembrane region" description="Helical" evidence="8">
    <location>
        <begin position="114"/>
        <end position="132"/>
    </location>
</feature>
<evidence type="ECO:0000313" key="10">
    <source>
        <dbReference type="EMBL" id="GIM28853.1"/>
    </source>
</evidence>
<evidence type="ECO:0000256" key="4">
    <source>
        <dbReference type="ARBA" id="ARBA00022519"/>
    </source>
</evidence>
<evidence type="ECO:0000256" key="5">
    <source>
        <dbReference type="ARBA" id="ARBA00022692"/>
    </source>
</evidence>
<organism evidence="10 11">
    <name type="scientific">Clostridium polyendosporum</name>
    <dbReference type="NCBI Taxonomy" id="69208"/>
    <lineage>
        <taxon>Bacteria</taxon>
        <taxon>Bacillati</taxon>
        <taxon>Bacillota</taxon>
        <taxon>Clostridia</taxon>
        <taxon>Eubacteriales</taxon>
        <taxon>Clostridiaceae</taxon>
        <taxon>Clostridium</taxon>
    </lineage>
</organism>
<evidence type="ECO:0000313" key="11">
    <source>
        <dbReference type="Proteomes" id="UP000679179"/>
    </source>
</evidence>
<keyword evidence="2 8" id="KW-0813">Transport</keyword>
<evidence type="ECO:0000259" key="9">
    <source>
        <dbReference type="PROSITE" id="PS50928"/>
    </source>
</evidence>
<feature type="transmembrane region" description="Helical" evidence="8">
    <location>
        <begin position="346"/>
        <end position="368"/>
    </location>
</feature>